<feature type="compositionally biased region" description="Polar residues" evidence="1">
    <location>
        <begin position="281"/>
        <end position="290"/>
    </location>
</feature>
<dbReference type="PANTHER" id="PTHR31348">
    <property type="entry name" value="EID1-LIKE F-BOX PROTEIN 2-RELATED"/>
    <property type="match status" value="1"/>
</dbReference>
<reference evidence="2" key="1">
    <citation type="submission" date="2018-02" db="EMBL/GenBank/DDBJ databases">
        <authorList>
            <person name="Cohen D.B."/>
            <person name="Kent A.D."/>
        </authorList>
    </citation>
    <scope>NUCLEOTIDE SEQUENCE</scope>
</reference>
<evidence type="ECO:0000313" key="2">
    <source>
        <dbReference type="EMBL" id="SPD03722.1"/>
    </source>
</evidence>
<feature type="region of interest" description="Disordered" evidence="1">
    <location>
        <begin position="244"/>
        <end position="290"/>
    </location>
</feature>
<dbReference type="InterPro" id="IPR040267">
    <property type="entry name" value="EID1-like"/>
</dbReference>
<gene>
    <name evidence="2" type="ORF">FSB_LOCUS31604</name>
</gene>
<dbReference type="AlphaFoldDB" id="A0A2N9GVJ3"/>
<sequence length="290" mass="32259">MNANTRLRPSRSSESSSESGIINERVLVLVFESIKWDIRTLCLTSSVNRKLQAIAKRLLWRELCVHRAPRMVAALANGSTNGRIGGEWHALAKLMFFCCGCEPTRNFKLSRGSPGHFAKASRFSKTSGRSFLTKKCRGDLLYVSDPCEHPNPMGAKEDDLGIYRGVFKGFPRSKTRACLIGRQIELDEKVRCPYCGARVWSMTTARLVPKSAARRLGSHHGGLEYFVCLNGHLHGTCWLVPLSSDEEDKNDDDDDDDDEDEDDSGVHGGDLDLDLDHEDQTVINGSLSDT</sequence>
<dbReference type="EMBL" id="OIVN01002446">
    <property type="protein sequence ID" value="SPD03722.1"/>
    <property type="molecule type" value="Genomic_DNA"/>
</dbReference>
<accession>A0A2N9GVJ3</accession>
<name>A0A2N9GVJ3_FAGSY</name>
<proteinExistence type="predicted"/>
<organism evidence="2">
    <name type="scientific">Fagus sylvatica</name>
    <name type="common">Beechnut</name>
    <dbReference type="NCBI Taxonomy" id="28930"/>
    <lineage>
        <taxon>Eukaryota</taxon>
        <taxon>Viridiplantae</taxon>
        <taxon>Streptophyta</taxon>
        <taxon>Embryophyta</taxon>
        <taxon>Tracheophyta</taxon>
        <taxon>Spermatophyta</taxon>
        <taxon>Magnoliopsida</taxon>
        <taxon>eudicotyledons</taxon>
        <taxon>Gunneridae</taxon>
        <taxon>Pentapetalae</taxon>
        <taxon>rosids</taxon>
        <taxon>fabids</taxon>
        <taxon>Fagales</taxon>
        <taxon>Fagaceae</taxon>
        <taxon>Fagus</taxon>
    </lineage>
</organism>
<evidence type="ECO:0008006" key="3">
    <source>
        <dbReference type="Google" id="ProtNLM"/>
    </source>
</evidence>
<dbReference type="PANTHER" id="PTHR31348:SF3">
    <property type="entry name" value="EID1-LIKE F-BOX PROTEIN 3"/>
    <property type="match status" value="1"/>
</dbReference>
<feature type="compositionally biased region" description="Acidic residues" evidence="1">
    <location>
        <begin position="244"/>
        <end position="263"/>
    </location>
</feature>
<evidence type="ECO:0000256" key="1">
    <source>
        <dbReference type="SAM" id="MobiDB-lite"/>
    </source>
</evidence>
<protein>
    <recommendedName>
        <fullName evidence="3">EID1-like F-box protein 3</fullName>
    </recommendedName>
</protein>